<dbReference type="AlphaFoldDB" id="A0AAF5Q138"/>
<reference evidence="1" key="1">
    <citation type="submission" date="2015-03" db="EMBL/GenBank/DDBJ databases">
        <title>Wuchereria bancrofti Genome Sequencing Papua New Guinea Strain.</title>
        <authorList>
            <person name="Small S.T."/>
            <person name="Serre D."/>
            <person name="Zimmerman P.A."/>
        </authorList>
    </citation>
    <scope>NUCLEOTIDE SEQUENCE [LARGE SCALE GENOMIC DNA]</scope>
    <source>
        <strain evidence="1">pt0022</strain>
    </source>
</reference>
<dbReference type="WBParaSite" id="mrna-Wban_08475">
    <property type="protein sequence ID" value="mrna-Wban_08475"/>
    <property type="gene ID" value="Wban_08475"/>
</dbReference>
<evidence type="ECO:0000313" key="1">
    <source>
        <dbReference type="Proteomes" id="UP000093561"/>
    </source>
</evidence>
<proteinExistence type="predicted"/>
<reference evidence="2" key="3">
    <citation type="submission" date="2024-02" db="UniProtKB">
        <authorList>
            <consortium name="WormBaseParasite"/>
        </authorList>
    </citation>
    <scope>IDENTIFICATION</scope>
    <source>
        <strain evidence="2">pt0022</strain>
    </source>
</reference>
<dbReference type="Proteomes" id="UP000093561">
    <property type="component" value="Unassembled WGS sequence"/>
</dbReference>
<sequence>MSDGNNVNDDNTDSMMGCGVVWCGVVWCSVLAGVKLELENETKGSIDKRSSLYCLGSKAVQLPSLKCFENASPMASSDSCLITSPTFCLCTSIALYGVVLQGVEDDRRSGNKKFHRDRAKQVISEEEAPRVLRRERRCPTDTILRIIPVHAKPYVLERLFRSTLHKCLHSKVSIARMTALGIEREGLTGAIVSKTVFGEEGKQINGPLKPNRSQLKGRQSKMGSLAWAAIVETDDLNYKPGSDPHTGSLGLWSLEIDPDDLA</sequence>
<reference evidence="1" key="2">
    <citation type="journal article" date="2016" name="Mol. Ecol.">
        <title>Population genomics of the filarial nematode parasite Wuchereria bancrofti from mosquitoes.</title>
        <authorList>
            <person name="Small S.T."/>
            <person name="Reimer L.J."/>
            <person name="Tisch D.J."/>
            <person name="King C.L."/>
            <person name="Christensen B.M."/>
            <person name="Siba P.M."/>
            <person name="Kazura J.W."/>
            <person name="Serre D."/>
            <person name="Zimmerman P.A."/>
        </authorList>
    </citation>
    <scope>NUCLEOTIDE SEQUENCE</scope>
    <source>
        <strain evidence="1">pt0022</strain>
    </source>
</reference>
<evidence type="ECO:0000313" key="2">
    <source>
        <dbReference type="WBParaSite" id="mrna-Wban_08475"/>
    </source>
</evidence>
<accession>A0AAF5Q138</accession>
<name>A0AAF5Q138_WUCBA</name>
<organism evidence="1 2">
    <name type="scientific">Wuchereria bancrofti</name>
    <dbReference type="NCBI Taxonomy" id="6293"/>
    <lineage>
        <taxon>Eukaryota</taxon>
        <taxon>Metazoa</taxon>
        <taxon>Ecdysozoa</taxon>
        <taxon>Nematoda</taxon>
        <taxon>Chromadorea</taxon>
        <taxon>Rhabditida</taxon>
        <taxon>Spirurina</taxon>
        <taxon>Spiruromorpha</taxon>
        <taxon>Filarioidea</taxon>
        <taxon>Onchocercidae</taxon>
        <taxon>Wuchereria</taxon>
    </lineage>
</organism>
<protein>
    <submittedName>
        <fullName evidence="2">Uncharacterized protein</fullName>
    </submittedName>
</protein>